<dbReference type="PATRIC" id="fig|1076.23.peg.6523"/>
<dbReference type="AlphaFoldDB" id="A0A0D7F2U9"/>
<protein>
    <submittedName>
        <fullName evidence="1">Uncharacterized protein</fullName>
    </submittedName>
</protein>
<name>A0A0D7F2U9_RHOPL</name>
<dbReference type="EMBL" id="JXXE01000083">
    <property type="protein sequence ID" value="KIZ47413.1"/>
    <property type="molecule type" value="Genomic_DNA"/>
</dbReference>
<dbReference type="RefSeq" id="WP_052628821.1">
    <property type="nucleotide sequence ID" value="NZ_JXXE01000083.1"/>
</dbReference>
<evidence type="ECO:0000313" key="2">
    <source>
        <dbReference type="Proteomes" id="UP000032515"/>
    </source>
</evidence>
<organism evidence="1 2">
    <name type="scientific">Rhodopseudomonas palustris</name>
    <dbReference type="NCBI Taxonomy" id="1076"/>
    <lineage>
        <taxon>Bacteria</taxon>
        <taxon>Pseudomonadati</taxon>
        <taxon>Pseudomonadota</taxon>
        <taxon>Alphaproteobacteria</taxon>
        <taxon>Hyphomicrobiales</taxon>
        <taxon>Nitrobacteraceae</taxon>
        <taxon>Rhodopseudomonas</taxon>
    </lineage>
</organism>
<evidence type="ECO:0000313" key="1">
    <source>
        <dbReference type="EMBL" id="KIZ47413.1"/>
    </source>
</evidence>
<reference evidence="1 2" key="1">
    <citation type="submission" date="2014-11" db="EMBL/GenBank/DDBJ databases">
        <title>Genomics and ecophysiology of heterotrophic nitrogen fixing bacteria isolated from estuarine surface water.</title>
        <authorList>
            <person name="Bentzon-Tilia M."/>
            <person name="Severin I."/>
            <person name="Hansen L.H."/>
            <person name="Riemann L."/>
        </authorList>
    </citation>
    <scope>NUCLEOTIDE SEQUENCE [LARGE SCALE GENOMIC DNA]</scope>
    <source>
        <strain evidence="1 2">BAL398</strain>
    </source>
</reference>
<sequence>MRRWSLLIAILLGSLLPQCLALGGELERGAAIVDPLALREFDISDHRTGAATHPGFGLRQMLDAAGPSPPLHNDRLFALPAMTLLRPEIDAEFDRYLDSHKRAAAPQRIGVGPSFDVQLFDRDKLYSAASRFVLAGIVNRMDRRYVAPTGCGDIRLIYRLVAEEKAGAQRLPMTLNLVLKARGDHSGLACAEIARRWLETGTSQLTGAELAAQLIAPDGALGSTIPADIDRIEINLQIAHRPKSPTADFRTDYLLKVFRRDPVSGIFTPSPLENQIDRGQLIANRDLGLEFKRWLLEPDHLRDLDRGTIVIPEKFLARFAIAATPVGFARSDLQPAYGLVAPAAHPLFGEAELVRALRRAADNGIALQNINSPAGFERRLNDITCSGCHQIRGIGGFHFPGVDATKPGTLSGAVPGSPLFVGDQPRRRDILTALREGEPPDYSRGFSDRPQLRGATALLGSEYVDGWGAHCYLAGRDGGKPDPSFQSWTCAEGLVCQAVDKHAASRIGMCFVANP</sequence>
<proteinExistence type="predicted"/>
<gene>
    <name evidence="1" type="ORF">OO17_04485</name>
</gene>
<dbReference type="Proteomes" id="UP000032515">
    <property type="component" value="Unassembled WGS sequence"/>
</dbReference>
<accession>A0A0D7F2U9</accession>
<comment type="caution">
    <text evidence="1">The sequence shown here is derived from an EMBL/GenBank/DDBJ whole genome shotgun (WGS) entry which is preliminary data.</text>
</comment>
<dbReference type="OrthoDB" id="9807520at2"/>